<reference evidence="1 2" key="1">
    <citation type="submission" date="2014-08" db="EMBL/GenBank/DDBJ databases">
        <authorList>
            <person name="Moulin Lionel"/>
        </authorList>
    </citation>
    <scope>NUCLEOTIDE SEQUENCE [LARGE SCALE GENOMIC DNA]</scope>
</reference>
<gene>
    <name evidence="1" type="ORF">MPLDJ20_260102</name>
</gene>
<dbReference type="Proteomes" id="UP000046373">
    <property type="component" value="Unassembled WGS sequence"/>
</dbReference>
<accession>A0A090F7C0</accession>
<evidence type="ECO:0000313" key="1">
    <source>
        <dbReference type="EMBL" id="CDX39723.1"/>
    </source>
</evidence>
<dbReference type="EMBL" id="CCNB01000019">
    <property type="protein sequence ID" value="CDX39723.1"/>
    <property type="molecule type" value="Genomic_DNA"/>
</dbReference>
<protein>
    <submittedName>
        <fullName evidence="1">Uncharacterized protein</fullName>
    </submittedName>
</protein>
<sequence>MKLADEVRHSSEDISDLVLSDVISALHRRVKVSHDFDIPYIAGYSKDASTVYIDRHLPRTIRWRGKDVRLEPFLVCHEIVEKTLLDELRLHYLHAHQIASRIERDAVREAGLTWRHYQSVIKGHEKAIDEEQLRRVPGDLDITPYKDLKDYPLLQRLVQASH</sequence>
<dbReference type="AlphaFoldDB" id="A0A090F7C0"/>
<name>A0A090F7C0_MESPL</name>
<evidence type="ECO:0000313" key="2">
    <source>
        <dbReference type="Proteomes" id="UP000046373"/>
    </source>
</evidence>
<organism evidence="1 2">
    <name type="scientific">Mesorhizobium plurifarium</name>
    <dbReference type="NCBI Taxonomy" id="69974"/>
    <lineage>
        <taxon>Bacteria</taxon>
        <taxon>Pseudomonadati</taxon>
        <taxon>Pseudomonadota</taxon>
        <taxon>Alphaproteobacteria</taxon>
        <taxon>Hyphomicrobiales</taxon>
        <taxon>Phyllobacteriaceae</taxon>
        <taxon>Mesorhizobium</taxon>
    </lineage>
</organism>
<proteinExistence type="predicted"/>